<keyword evidence="4" id="KW-0804">Transcription</keyword>
<dbReference type="Proteomes" id="UP001597304">
    <property type="component" value="Unassembled WGS sequence"/>
</dbReference>
<dbReference type="PANTHER" id="PTHR30537">
    <property type="entry name" value="HTH-TYPE TRANSCRIPTIONAL REGULATOR"/>
    <property type="match status" value="1"/>
</dbReference>
<evidence type="ECO:0000256" key="3">
    <source>
        <dbReference type="ARBA" id="ARBA00023125"/>
    </source>
</evidence>
<dbReference type="InterPro" id="IPR005119">
    <property type="entry name" value="LysR_subst-bd"/>
</dbReference>
<proteinExistence type="inferred from homology"/>
<dbReference type="Gene3D" id="3.40.190.290">
    <property type="match status" value="1"/>
</dbReference>
<evidence type="ECO:0000313" key="7">
    <source>
        <dbReference type="Proteomes" id="UP001597304"/>
    </source>
</evidence>
<dbReference type="InterPro" id="IPR036390">
    <property type="entry name" value="WH_DNA-bd_sf"/>
</dbReference>
<dbReference type="InterPro" id="IPR036388">
    <property type="entry name" value="WH-like_DNA-bd_sf"/>
</dbReference>
<dbReference type="RefSeq" id="WP_377615113.1">
    <property type="nucleotide sequence ID" value="NZ_JBHUEJ010000048.1"/>
</dbReference>
<dbReference type="SUPFAM" id="SSF46785">
    <property type="entry name" value="Winged helix' DNA-binding domain"/>
    <property type="match status" value="1"/>
</dbReference>
<dbReference type="SUPFAM" id="SSF53850">
    <property type="entry name" value="Periplasmic binding protein-like II"/>
    <property type="match status" value="1"/>
</dbReference>
<dbReference type="InterPro" id="IPR058163">
    <property type="entry name" value="LysR-type_TF_proteobact-type"/>
</dbReference>
<feature type="domain" description="HTH lysR-type" evidence="5">
    <location>
        <begin position="1"/>
        <end position="49"/>
    </location>
</feature>
<name>A0ABW4KYN2_9BURK</name>
<keyword evidence="2" id="KW-0805">Transcription regulation</keyword>
<gene>
    <name evidence="6" type="ORF">ACFSF0_19275</name>
</gene>
<comment type="caution">
    <text evidence="6">The sequence shown here is derived from an EMBL/GenBank/DDBJ whole genome shotgun (WGS) entry which is preliminary data.</text>
</comment>
<evidence type="ECO:0000259" key="5">
    <source>
        <dbReference type="PROSITE" id="PS50931"/>
    </source>
</evidence>
<evidence type="ECO:0000256" key="4">
    <source>
        <dbReference type="ARBA" id="ARBA00023163"/>
    </source>
</evidence>
<dbReference type="PROSITE" id="PS50931">
    <property type="entry name" value="HTH_LYSR"/>
    <property type="match status" value="1"/>
</dbReference>
<keyword evidence="3" id="KW-0238">DNA-binding</keyword>
<evidence type="ECO:0000256" key="1">
    <source>
        <dbReference type="ARBA" id="ARBA00009437"/>
    </source>
</evidence>
<sequence>MRTVEHGSMAAAARELDCTRALVSKQIAELEAILGARLLERSTRRLSLTPAGEQFHHHALAALDAVAATQIAVRNQGETPLGVLRVSATISFGRVYIAPLLGRLADAHPGLTCELILSDQLVDLEAEDIDLALRMTRMPPQDAVVRRLATLERLICASPAYLQMHGTPQHAGELPHHQTLSYLLTDDHRWHLIDPQGEEHIHTATSRLRMNSTDAMVDAAVAGRGLAILPEYLAQPLLRDGRLVQVLSDHEPSTRFGRHLYACYTPSRVRIAKVRVMLQALEEMFLPVPPWGA</sequence>
<keyword evidence="7" id="KW-1185">Reference proteome</keyword>
<reference evidence="7" key="1">
    <citation type="journal article" date="2019" name="Int. J. Syst. Evol. Microbiol.">
        <title>The Global Catalogue of Microorganisms (GCM) 10K type strain sequencing project: providing services to taxonomists for standard genome sequencing and annotation.</title>
        <authorList>
            <consortium name="The Broad Institute Genomics Platform"/>
            <consortium name="The Broad Institute Genome Sequencing Center for Infectious Disease"/>
            <person name="Wu L."/>
            <person name="Ma J."/>
        </authorList>
    </citation>
    <scope>NUCLEOTIDE SEQUENCE [LARGE SCALE GENOMIC DNA]</scope>
    <source>
        <strain evidence="7">LMG 29247</strain>
    </source>
</reference>
<evidence type="ECO:0000313" key="6">
    <source>
        <dbReference type="EMBL" id="MFD1712744.1"/>
    </source>
</evidence>
<dbReference type="Gene3D" id="1.10.10.10">
    <property type="entry name" value="Winged helix-like DNA-binding domain superfamily/Winged helix DNA-binding domain"/>
    <property type="match status" value="1"/>
</dbReference>
<accession>A0ABW4KYN2</accession>
<dbReference type="Pfam" id="PF03466">
    <property type="entry name" value="LysR_substrate"/>
    <property type="match status" value="1"/>
</dbReference>
<dbReference type="EMBL" id="JBHUEJ010000048">
    <property type="protein sequence ID" value="MFD1712744.1"/>
    <property type="molecule type" value="Genomic_DNA"/>
</dbReference>
<dbReference type="CDD" id="cd08422">
    <property type="entry name" value="PBP2_CrgA_like"/>
    <property type="match status" value="1"/>
</dbReference>
<dbReference type="InterPro" id="IPR000847">
    <property type="entry name" value="LysR_HTH_N"/>
</dbReference>
<evidence type="ECO:0000256" key="2">
    <source>
        <dbReference type="ARBA" id="ARBA00023015"/>
    </source>
</evidence>
<organism evidence="6 7">
    <name type="scientific">Ottowia flava</name>
    <dbReference type="NCBI Taxonomy" id="2675430"/>
    <lineage>
        <taxon>Bacteria</taxon>
        <taxon>Pseudomonadati</taxon>
        <taxon>Pseudomonadota</taxon>
        <taxon>Betaproteobacteria</taxon>
        <taxon>Burkholderiales</taxon>
        <taxon>Comamonadaceae</taxon>
        <taxon>Ottowia</taxon>
    </lineage>
</organism>
<dbReference type="Pfam" id="PF00126">
    <property type="entry name" value="HTH_1"/>
    <property type="match status" value="1"/>
</dbReference>
<comment type="similarity">
    <text evidence="1">Belongs to the LysR transcriptional regulatory family.</text>
</comment>
<protein>
    <submittedName>
        <fullName evidence="6">LysR family transcriptional regulator</fullName>
    </submittedName>
</protein>
<dbReference type="PANTHER" id="PTHR30537:SF5">
    <property type="entry name" value="HTH-TYPE TRANSCRIPTIONAL ACTIVATOR TTDR-RELATED"/>
    <property type="match status" value="1"/>
</dbReference>